<evidence type="ECO:0000256" key="2">
    <source>
        <dbReference type="ARBA" id="ARBA00022884"/>
    </source>
</evidence>
<evidence type="ECO:0000313" key="7">
    <source>
        <dbReference type="EMBL" id="HIP98618.1"/>
    </source>
</evidence>
<dbReference type="SMART" id="SM00363">
    <property type="entry name" value="S4"/>
    <property type="match status" value="1"/>
</dbReference>
<protein>
    <recommendedName>
        <fullName evidence="5">Pseudouridine synthase</fullName>
        <ecNumber evidence="5">5.4.99.-</ecNumber>
    </recommendedName>
</protein>
<dbReference type="PROSITE" id="PS50889">
    <property type="entry name" value="S4"/>
    <property type="match status" value="1"/>
</dbReference>
<dbReference type="EMBL" id="DQVE01000048">
    <property type="protein sequence ID" value="HIP98618.1"/>
    <property type="molecule type" value="Genomic_DNA"/>
</dbReference>
<dbReference type="SUPFAM" id="SSF55174">
    <property type="entry name" value="Alpha-L RNA-binding motif"/>
    <property type="match status" value="1"/>
</dbReference>
<gene>
    <name evidence="7" type="ORF">EYH37_04575</name>
</gene>
<dbReference type="InterPro" id="IPR036986">
    <property type="entry name" value="S4_RNA-bd_sf"/>
</dbReference>
<comment type="similarity">
    <text evidence="1 5">Belongs to the pseudouridine synthase RsuA family.</text>
</comment>
<feature type="domain" description="RNA-binding S4" evidence="6">
    <location>
        <begin position="1"/>
        <end position="61"/>
    </location>
</feature>
<name>A0A9D1CGK8_AQUAO</name>
<evidence type="ECO:0000256" key="1">
    <source>
        <dbReference type="ARBA" id="ARBA00008348"/>
    </source>
</evidence>
<reference evidence="7" key="1">
    <citation type="journal article" date="2020" name="ISME J.">
        <title>Gammaproteobacteria mediating utilization of methyl-, sulfur- and petroleum organic compounds in deep ocean hydrothermal plumes.</title>
        <authorList>
            <person name="Zhou Z."/>
            <person name="Liu Y."/>
            <person name="Pan J."/>
            <person name="Cron B.R."/>
            <person name="Toner B.M."/>
            <person name="Anantharaman K."/>
            <person name="Breier J.A."/>
            <person name="Dick G.J."/>
            <person name="Li M."/>
        </authorList>
    </citation>
    <scope>NUCLEOTIDE SEQUENCE</scope>
    <source>
        <strain evidence="7">SZUA-1501</strain>
    </source>
</reference>
<dbReference type="InterPro" id="IPR002942">
    <property type="entry name" value="S4_RNA-bd"/>
</dbReference>
<dbReference type="AlphaFoldDB" id="A0A9D1CGK8"/>
<dbReference type="SUPFAM" id="SSF55120">
    <property type="entry name" value="Pseudouridine synthase"/>
    <property type="match status" value="1"/>
</dbReference>
<dbReference type="InterPro" id="IPR018496">
    <property type="entry name" value="PsdUridine_synth_RsuA/RluB_CS"/>
</dbReference>
<dbReference type="Pfam" id="PF00849">
    <property type="entry name" value="PseudoU_synth_2"/>
    <property type="match status" value="1"/>
</dbReference>
<dbReference type="GO" id="GO:0000455">
    <property type="term" value="P:enzyme-directed rRNA pseudouridine synthesis"/>
    <property type="evidence" value="ECO:0007669"/>
    <property type="project" value="UniProtKB-ARBA"/>
</dbReference>
<accession>A0A9D1CGK8</accession>
<dbReference type="NCBIfam" id="TIGR00093">
    <property type="entry name" value="pseudouridine synthase"/>
    <property type="match status" value="1"/>
</dbReference>
<dbReference type="PANTHER" id="PTHR47683:SF4">
    <property type="entry name" value="PSEUDOURIDINE SYNTHASE"/>
    <property type="match status" value="1"/>
</dbReference>
<dbReference type="CDD" id="cd00165">
    <property type="entry name" value="S4"/>
    <property type="match status" value="1"/>
</dbReference>
<dbReference type="Gene3D" id="3.30.70.1560">
    <property type="entry name" value="Alpha-L RNA-binding motif"/>
    <property type="match status" value="1"/>
</dbReference>
<organism evidence="7 8">
    <name type="scientific">Aquifex aeolicus</name>
    <dbReference type="NCBI Taxonomy" id="63363"/>
    <lineage>
        <taxon>Bacteria</taxon>
        <taxon>Pseudomonadati</taxon>
        <taxon>Aquificota</taxon>
        <taxon>Aquificia</taxon>
        <taxon>Aquificales</taxon>
        <taxon>Aquificaceae</taxon>
        <taxon>Aquifex</taxon>
    </lineage>
</organism>
<evidence type="ECO:0000256" key="3">
    <source>
        <dbReference type="ARBA" id="ARBA00023235"/>
    </source>
</evidence>
<dbReference type="GO" id="GO:0120159">
    <property type="term" value="F:rRNA pseudouridine synthase activity"/>
    <property type="evidence" value="ECO:0007669"/>
    <property type="project" value="UniProtKB-ARBA"/>
</dbReference>
<evidence type="ECO:0000256" key="5">
    <source>
        <dbReference type="RuleBase" id="RU003887"/>
    </source>
</evidence>
<evidence type="ECO:0000259" key="6">
    <source>
        <dbReference type="SMART" id="SM00363"/>
    </source>
</evidence>
<dbReference type="PROSITE" id="PS01149">
    <property type="entry name" value="PSI_RSU"/>
    <property type="match status" value="1"/>
</dbReference>
<dbReference type="EC" id="5.4.99.-" evidence="5"/>
<evidence type="ECO:0000313" key="8">
    <source>
        <dbReference type="Proteomes" id="UP000606463"/>
    </source>
</evidence>
<dbReference type="InterPro" id="IPR042092">
    <property type="entry name" value="PsdUridine_s_RsuA/RluB/E/F_cat"/>
</dbReference>
<dbReference type="Proteomes" id="UP000606463">
    <property type="component" value="Unassembled WGS sequence"/>
</dbReference>
<dbReference type="PANTHER" id="PTHR47683">
    <property type="entry name" value="PSEUDOURIDINE SYNTHASE FAMILY PROTEIN-RELATED"/>
    <property type="match status" value="1"/>
</dbReference>
<proteinExistence type="inferred from homology"/>
<dbReference type="InterPro" id="IPR000748">
    <property type="entry name" value="PsdUridine_synth_RsuA/RluB/E/F"/>
</dbReference>
<keyword evidence="3 5" id="KW-0413">Isomerase</keyword>
<dbReference type="InterPro" id="IPR050343">
    <property type="entry name" value="RsuA_PseudoU_synthase"/>
</dbReference>
<comment type="caution">
    <text evidence="7">The sequence shown here is derived from an EMBL/GenBank/DDBJ whole genome shotgun (WGS) entry which is preliminary data.</text>
</comment>
<evidence type="ECO:0000256" key="4">
    <source>
        <dbReference type="PROSITE-ProRule" id="PRU00182"/>
    </source>
</evidence>
<dbReference type="Gene3D" id="3.30.70.580">
    <property type="entry name" value="Pseudouridine synthase I, catalytic domain, N-terminal subdomain"/>
    <property type="match status" value="1"/>
</dbReference>
<keyword evidence="2 4" id="KW-0694">RNA-binding</keyword>
<dbReference type="InterPro" id="IPR020103">
    <property type="entry name" value="PsdUridine_synth_cat_dom_sf"/>
</dbReference>
<dbReference type="InterPro" id="IPR020094">
    <property type="entry name" value="TruA/RsuA/RluB/E/F_N"/>
</dbReference>
<sequence length="236" mass="27216">MRLDKYISKAFGVSRKVAKELIRQGRVCINGQRVRRADFKVPTNSKVVIDGEELELKEKIYLMFYKPKGYLSTTERESDYPSFLELLSEYEHLKPFAAGRLDVDAEGFLLVTNDGLFAHRITHPRWGVSKTYEVILEKPISSEDVDKLLRGEVQVEGKPVKAKEVKLLDKNMVLLTLTEGKYHIVKRLFRSLGNKVLHLKRVTIGGVTLDPSLREGEYRELTEEELKKLKRLVKLE</sequence>
<dbReference type="InterPro" id="IPR006145">
    <property type="entry name" value="PsdUridine_synth_RsuA/RluA"/>
</dbReference>
<dbReference type="Pfam" id="PF01479">
    <property type="entry name" value="S4"/>
    <property type="match status" value="1"/>
</dbReference>
<dbReference type="GO" id="GO:0003723">
    <property type="term" value="F:RNA binding"/>
    <property type="evidence" value="ECO:0007669"/>
    <property type="project" value="UniProtKB-KW"/>
</dbReference>
<dbReference type="Gene3D" id="3.10.290.10">
    <property type="entry name" value="RNA-binding S4 domain"/>
    <property type="match status" value="1"/>
</dbReference>